<evidence type="ECO:0000313" key="9">
    <source>
        <dbReference type="EMBL" id="WEK53582.1"/>
    </source>
</evidence>
<dbReference type="Pfam" id="PF06738">
    <property type="entry name" value="ThrE"/>
    <property type="match status" value="1"/>
</dbReference>
<dbReference type="GO" id="GO:0015744">
    <property type="term" value="P:succinate transport"/>
    <property type="evidence" value="ECO:0007669"/>
    <property type="project" value="TreeGrafter"/>
</dbReference>
<dbReference type="PANTHER" id="PTHR34390">
    <property type="entry name" value="UPF0442 PROTEIN YJJB-RELATED"/>
    <property type="match status" value="1"/>
</dbReference>
<proteinExistence type="inferred from homology"/>
<dbReference type="InterPro" id="IPR050539">
    <property type="entry name" value="ThrE_Dicarb/AminoAcid_Exp"/>
</dbReference>
<evidence type="ECO:0000256" key="5">
    <source>
        <dbReference type="ARBA" id="ARBA00023136"/>
    </source>
</evidence>
<gene>
    <name evidence="9" type="ORF">P0Y55_13475</name>
</gene>
<keyword evidence="3 7" id="KW-0812">Transmembrane</keyword>
<reference evidence="9" key="1">
    <citation type="submission" date="2023-03" db="EMBL/GenBank/DDBJ databases">
        <title>Andean soil-derived lignocellulolytic bacterial consortium as a source of novel taxa and putative plastic-active enzymes.</title>
        <authorList>
            <person name="Diaz-Garcia L."/>
            <person name="Chuvochina M."/>
            <person name="Feuerriegel G."/>
            <person name="Bunk B."/>
            <person name="Sproer C."/>
            <person name="Streit W.R."/>
            <person name="Rodriguez L.M."/>
            <person name="Overmann J."/>
            <person name="Jimenez D.J."/>
        </authorList>
    </citation>
    <scope>NUCLEOTIDE SEQUENCE</scope>
    <source>
        <strain evidence="9">MAG 2441</strain>
    </source>
</reference>
<dbReference type="EMBL" id="CP119317">
    <property type="protein sequence ID" value="WEK53582.1"/>
    <property type="molecule type" value="Genomic_DNA"/>
</dbReference>
<accession>A0AA95EVL9</accession>
<evidence type="ECO:0000256" key="2">
    <source>
        <dbReference type="ARBA" id="ARBA00022475"/>
    </source>
</evidence>
<protein>
    <submittedName>
        <fullName evidence="9">Threonine/serine exporter family protein</fullName>
    </submittedName>
</protein>
<feature type="transmembrane region" description="Helical" evidence="7">
    <location>
        <begin position="195"/>
        <end position="213"/>
    </location>
</feature>
<feature type="transmembrane region" description="Helical" evidence="7">
    <location>
        <begin position="141"/>
        <end position="158"/>
    </location>
</feature>
<evidence type="ECO:0000256" key="6">
    <source>
        <dbReference type="ARBA" id="ARBA00034125"/>
    </source>
</evidence>
<dbReference type="Proteomes" id="UP001178662">
    <property type="component" value="Chromosome"/>
</dbReference>
<evidence type="ECO:0000313" key="10">
    <source>
        <dbReference type="Proteomes" id="UP001178662"/>
    </source>
</evidence>
<name>A0AA95EVL9_9BACL</name>
<comment type="similarity">
    <text evidence="6">Belongs to the ThrE exporter (TC 2.A.79) family.</text>
</comment>
<evidence type="ECO:0000256" key="4">
    <source>
        <dbReference type="ARBA" id="ARBA00022989"/>
    </source>
</evidence>
<dbReference type="GO" id="GO:0005886">
    <property type="term" value="C:plasma membrane"/>
    <property type="evidence" value="ECO:0007669"/>
    <property type="project" value="UniProtKB-SubCell"/>
</dbReference>
<evidence type="ECO:0000259" key="8">
    <source>
        <dbReference type="Pfam" id="PF06738"/>
    </source>
</evidence>
<dbReference type="GO" id="GO:0022857">
    <property type="term" value="F:transmembrane transporter activity"/>
    <property type="evidence" value="ECO:0007669"/>
    <property type="project" value="InterPro"/>
</dbReference>
<keyword evidence="4 7" id="KW-1133">Transmembrane helix</keyword>
<evidence type="ECO:0000256" key="3">
    <source>
        <dbReference type="ARBA" id="ARBA00022692"/>
    </source>
</evidence>
<keyword evidence="10" id="KW-1185">Reference proteome</keyword>
<feature type="transmembrane region" description="Helical" evidence="7">
    <location>
        <begin position="170"/>
        <end position="189"/>
    </location>
</feature>
<evidence type="ECO:0000256" key="1">
    <source>
        <dbReference type="ARBA" id="ARBA00004651"/>
    </source>
</evidence>
<sequence length="248" mass="26459">MTQHERQLEVECFILACRLLMQSGAETYRAEDTLLRMAASQGYTEAESFVTPTGILFSTGHGHPIKIAQIKTRSIHLDKISRINEVSRKLSSHQITVEEAYRALKEIDRACYFLNQVWQILFSALGCGGFVILFQGTFIDIPSAAIAGGLGYTTLVLFNRMTKAKLFAEFAAAIVVGLVASFAVNTGIGLEANKIIIGAVMPLVPGVAIANAVRDLMAGHLVSGLSKGAEACLTALAIGSGIAVSLSV</sequence>
<keyword evidence="2" id="KW-1003">Cell membrane</keyword>
<feature type="transmembrane region" description="Helical" evidence="7">
    <location>
        <begin position="112"/>
        <end position="135"/>
    </location>
</feature>
<dbReference type="PANTHER" id="PTHR34390:SF2">
    <property type="entry name" value="SUCCINATE TRANSPORTER SUBUNIT YJJP-RELATED"/>
    <property type="match status" value="1"/>
</dbReference>
<feature type="domain" description="Threonine/serine exporter-like N-terminal" evidence="8">
    <location>
        <begin position="14"/>
        <end position="248"/>
    </location>
</feature>
<evidence type="ECO:0000256" key="7">
    <source>
        <dbReference type="SAM" id="Phobius"/>
    </source>
</evidence>
<comment type="subcellular location">
    <subcellularLocation>
        <location evidence="1">Cell membrane</location>
        <topology evidence="1">Multi-pass membrane protein</topology>
    </subcellularLocation>
</comment>
<keyword evidence="5 7" id="KW-0472">Membrane</keyword>
<organism evidence="9 10">
    <name type="scientific">Candidatus Cohnella colombiensis</name>
    <dbReference type="NCBI Taxonomy" id="3121368"/>
    <lineage>
        <taxon>Bacteria</taxon>
        <taxon>Bacillati</taxon>
        <taxon>Bacillota</taxon>
        <taxon>Bacilli</taxon>
        <taxon>Bacillales</taxon>
        <taxon>Paenibacillaceae</taxon>
        <taxon>Cohnella</taxon>
    </lineage>
</organism>
<dbReference type="InterPro" id="IPR010619">
    <property type="entry name" value="ThrE-like_N"/>
</dbReference>
<dbReference type="AlphaFoldDB" id="A0AA95EVL9"/>